<accession>A0ABS6ND49</accession>
<dbReference type="PROSITE" id="PS00166">
    <property type="entry name" value="ENOYL_COA_HYDRATASE"/>
    <property type="match status" value="1"/>
</dbReference>
<dbReference type="CDD" id="cd06558">
    <property type="entry name" value="crotonase-like"/>
    <property type="match status" value="1"/>
</dbReference>
<dbReference type="InterPro" id="IPR018376">
    <property type="entry name" value="Enoyl-CoA_hyd/isom_CS"/>
</dbReference>
<organism evidence="5 6">
    <name type="scientific">Thalassococcus arenae</name>
    <dbReference type="NCBI Taxonomy" id="2851652"/>
    <lineage>
        <taxon>Bacteria</taxon>
        <taxon>Pseudomonadati</taxon>
        <taxon>Pseudomonadota</taxon>
        <taxon>Alphaproteobacteria</taxon>
        <taxon>Rhodobacterales</taxon>
        <taxon>Roseobacteraceae</taxon>
        <taxon>Thalassococcus</taxon>
    </lineage>
</organism>
<name>A0ABS6ND49_9RHOB</name>
<evidence type="ECO:0000313" key="6">
    <source>
        <dbReference type="Proteomes" id="UP001166293"/>
    </source>
</evidence>
<sequence>MTELVGYAVRDGIAYLEIDNPPVNALSRDVRLALLDLLDTAEEDDTVDVIVLLGAGASFPSGADLRELEKPFEPPSPAELCERVALSDKPVVAALHGNVLGAGFELALAAHYRVALAGTRVGMPEIKLGLMPSAGGTQLLPRFVGAGTALDMLLSGQAFPVDRMPGRAFVDAVGDGALMDAADRYCAKLVADGAGPRRSADRRDGLSDAAAFQGAIADRLAQVDALPDVAPREIVKAVEAAALLPFEAGIAFEEAAFQTCQSHPQAAALSHILHAERRAAAVPLPQGQALPELTRVGVLGGGPLAAQCVVACLQSGLGVNWGIRDPERLREGVEQVTAALQQGVAGAADPGTMLGRLRSGSSEDMVGGADLLIHAARGQGDVPAPHDLVRIVAMASRVDGIGLRFAAPVQTGRLAEIVQGPDCTAPQLAAALALVRKLGKQPVLVRSTGDSVAGRLIAAAHRAADALVDAGASPFAVDRALKEWGWPRPLFQSRDVVGLSELAPAPRAEGARNWSQVLVAAGRAGRAGTPPQGFYDWSGGIARADPALDHLIDEMRPRRDWAAGDIARLVIGAMANEGARMVASGMVRSAADVDVVSVHALDIRRLRGGVMKAVSQDGIFATATAMRRLDHPDRGFWEPAAIWADLAKNGQTFDDLVAPRRAA</sequence>
<dbReference type="PANTHER" id="PTHR23309">
    <property type="entry name" value="3-HYDROXYACYL-COA DEHYROGENASE"/>
    <property type="match status" value="1"/>
</dbReference>
<dbReference type="EMBL" id="JAHRWL010000004">
    <property type="protein sequence ID" value="MBV2361723.1"/>
    <property type="molecule type" value="Genomic_DNA"/>
</dbReference>
<keyword evidence="2" id="KW-0456">Lyase</keyword>
<dbReference type="InterPro" id="IPR001753">
    <property type="entry name" value="Enoyl-CoA_hydra/iso"/>
</dbReference>
<evidence type="ECO:0000313" key="5">
    <source>
        <dbReference type="EMBL" id="MBV2361723.1"/>
    </source>
</evidence>
<dbReference type="Proteomes" id="UP001166293">
    <property type="component" value="Unassembled WGS sequence"/>
</dbReference>
<evidence type="ECO:0000256" key="1">
    <source>
        <dbReference type="ARBA" id="ARBA00023235"/>
    </source>
</evidence>
<keyword evidence="6" id="KW-1185">Reference proteome</keyword>
<comment type="similarity">
    <text evidence="4">Belongs to the enoyl-CoA hydratase/isomerase family.</text>
</comment>
<keyword evidence="1" id="KW-0413">Isomerase</keyword>
<protein>
    <submittedName>
        <fullName evidence="5">Enoyl-CoA hydratase/isomerase family protein</fullName>
    </submittedName>
</protein>
<evidence type="ECO:0000256" key="3">
    <source>
        <dbReference type="ARBA" id="ARBA00023268"/>
    </source>
</evidence>
<comment type="caution">
    <text evidence="5">The sequence shown here is derived from an EMBL/GenBank/DDBJ whole genome shotgun (WGS) entry which is preliminary data.</text>
</comment>
<dbReference type="RefSeq" id="WP_217780113.1">
    <property type="nucleotide sequence ID" value="NZ_JAHRWL010000004.1"/>
</dbReference>
<keyword evidence="3" id="KW-0511">Multifunctional enzyme</keyword>
<evidence type="ECO:0000256" key="4">
    <source>
        <dbReference type="RuleBase" id="RU003707"/>
    </source>
</evidence>
<dbReference type="PANTHER" id="PTHR23309:SF49">
    <property type="entry name" value="PEROXISOMAL BIFUNCTIONAL ENZYME"/>
    <property type="match status" value="1"/>
</dbReference>
<evidence type="ECO:0000256" key="2">
    <source>
        <dbReference type="ARBA" id="ARBA00023239"/>
    </source>
</evidence>
<gene>
    <name evidence="5" type="ORF">KUH32_18310</name>
</gene>
<reference evidence="5" key="1">
    <citation type="submission" date="2021-06" db="EMBL/GenBank/DDBJ databases">
        <title>Thalassococcus sp. CAU 1522 isolated from sea sand, Republic of Korea.</title>
        <authorList>
            <person name="Kim W."/>
        </authorList>
    </citation>
    <scope>NUCLEOTIDE SEQUENCE</scope>
    <source>
        <strain evidence="5">CAU 1522</strain>
    </source>
</reference>
<dbReference type="Pfam" id="PF00378">
    <property type="entry name" value="ECH_1"/>
    <property type="match status" value="1"/>
</dbReference>
<proteinExistence type="inferred from homology"/>